<dbReference type="PANTHER" id="PTHR43549">
    <property type="entry name" value="MULTIDRUG RESISTANCE PROTEIN YPNP-RELATED"/>
    <property type="match status" value="1"/>
</dbReference>
<feature type="region of interest" description="Disordered" evidence="7">
    <location>
        <begin position="460"/>
        <end position="511"/>
    </location>
</feature>
<feature type="transmembrane region" description="Helical" evidence="8">
    <location>
        <begin position="321"/>
        <end position="346"/>
    </location>
</feature>
<dbReference type="NCBIfam" id="TIGR00797">
    <property type="entry name" value="matE"/>
    <property type="match status" value="1"/>
</dbReference>
<keyword evidence="3" id="KW-1003">Cell membrane</keyword>
<feature type="transmembrane region" description="Helical" evidence="8">
    <location>
        <begin position="425"/>
        <end position="445"/>
    </location>
</feature>
<proteinExistence type="predicted"/>
<dbReference type="Proteomes" id="UP001464387">
    <property type="component" value="Unassembled WGS sequence"/>
</dbReference>
<feature type="transmembrane region" description="Helical" evidence="8">
    <location>
        <begin position="97"/>
        <end position="119"/>
    </location>
</feature>
<reference evidence="9 10" key="1">
    <citation type="journal article" date="2024" name="Proc. Natl. Acad. Sci. U.S.A.">
        <title>The evolutionary genomics of adaptation to stress in wild rhizobium bacteria.</title>
        <authorList>
            <person name="Kehlet-Delgado H."/>
            <person name="Montoya A.P."/>
            <person name="Jensen K.T."/>
            <person name="Wendlandt C.E."/>
            <person name="Dexheimer C."/>
            <person name="Roberts M."/>
            <person name="Torres Martinez L."/>
            <person name="Friesen M.L."/>
            <person name="Griffitts J.S."/>
            <person name="Porter S.S."/>
        </authorList>
    </citation>
    <scope>NUCLEOTIDE SEQUENCE [LARGE SCALE GENOMIC DNA]</scope>
    <source>
        <strain evidence="9 10">M0729</strain>
    </source>
</reference>
<dbReference type="Pfam" id="PF01554">
    <property type="entry name" value="MatE"/>
    <property type="match status" value="2"/>
</dbReference>
<evidence type="ECO:0000256" key="1">
    <source>
        <dbReference type="ARBA" id="ARBA00004429"/>
    </source>
</evidence>
<evidence type="ECO:0000313" key="9">
    <source>
        <dbReference type="EMBL" id="MER8934165.1"/>
    </source>
</evidence>
<dbReference type="InterPro" id="IPR002528">
    <property type="entry name" value="MATE_fam"/>
</dbReference>
<feature type="transmembrane region" description="Helical" evidence="8">
    <location>
        <begin position="399"/>
        <end position="419"/>
    </location>
</feature>
<feature type="transmembrane region" description="Helical" evidence="8">
    <location>
        <begin position="366"/>
        <end position="387"/>
    </location>
</feature>
<keyword evidence="2" id="KW-0813">Transport</keyword>
<gene>
    <name evidence="9" type="ORF">NKI33_14460</name>
</gene>
<evidence type="ECO:0000256" key="4">
    <source>
        <dbReference type="ARBA" id="ARBA00022692"/>
    </source>
</evidence>
<organism evidence="9 10">
    <name type="scientific">Mesorhizobium opportunistum</name>
    <dbReference type="NCBI Taxonomy" id="593909"/>
    <lineage>
        <taxon>Bacteria</taxon>
        <taxon>Pseudomonadati</taxon>
        <taxon>Pseudomonadota</taxon>
        <taxon>Alphaproteobacteria</taxon>
        <taxon>Hyphomicrobiales</taxon>
        <taxon>Phyllobacteriaceae</taxon>
        <taxon>Mesorhizobium</taxon>
    </lineage>
</organism>
<feature type="transmembrane region" description="Helical" evidence="8">
    <location>
        <begin position="197"/>
        <end position="223"/>
    </location>
</feature>
<evidence type="ECO:0000256" key="6">
    <source>
        <dbReference type="ARBA" id="ARBA00023136"/>
    </source>
</evidence>
<evidence type="ECO:0000256" key="5">
    <source>
        <dbReference type="ARBA" id="ARBA00022989"/>
    </source>
</evidence>
<protein>
    <submittedName>
        <fullName evidence="9">MATE family efflux transporter</fullName>
    </submittedName>
</protein>
<dbReference type="PIRSF" id="PIRSF006603">
    <property type="entry name" value="DinF"/>
    <property type="match status" value="1"/>
</dbReference>
<feature type="transmembrane region" description="Helical" evidence="8">
    <location>
        <begin position="290"/>
        <end position="309"/>
    </location>
</feature>
<evidence type="ECO:0000313" key="10">
    <source>
        <dbReference type="Proteomes" id="UP001464387"/>
    </source>
</evidence>
<feature type="transmembrane region" description="Helical" evidence="8">
    <location>
        <begin position="244"/>
        <end position="270"/>
    </location>
</feature>
<evidence type="ECO:0000256" key="3">
    <source>
        <dbReference type="ARBA" id="ARBA00022475"/>
    </source>
</evidence>
<evidence type="ECO:0000256" key="8">
    <source>
        <dbReference type="SAM" id="Phobius"/>
    </source>
</evidence>
<name>A0ABV1YGB2_9HYPH</name>
<comment type="caution">
    <text evidence="9">The sequence shown here is derived from an EMBL/GenBank/DDBJ whole genome shotgun (WGS) entry which is preliminary data.</text>
</comment>
<feature type="transmembrane region" description="Helical" evidence="8">
    <location>
        <begin position="172"/>
        <end position="191"/>
    </location>
</feature>
<keyword evidence="10" id="KW-1185">Reference proteome</keyword>
<dbReference type="InterPro" id="IPR048279">
    <property type="entry name" value="MdtK-like"/>
</dbReference>
<keyword evidence="4 8" id="KW-0812">Transmembrane</keyword>
<evidence type="ECO:0000256" key="2">
    <source>
        <dbReference type="ARBA" id="ARBA00022448"/>
    </source>
</evidence>
<sequence length="511" mass="54185">MPTRRRTGDLTSGPIPRTLLLFALPVLGSNVLQSLNGSINAVWVGRFLGESALTATSNANLVLFLILGTVFGIGMAATILVAQSVGARDLPEARRIVGTSATFFFLVSVIFAVCGWIWVDAILNTLGTPADALPLARSYLRIIFVAVPMMNLLSFVMTVLRGAGDSRTPFIFMALAVVLDIVLNPLLIRGIGPFPELGIAGSATSTLIGQTVSVIAILVVLYARKHPLRLAGANLALLRPDPSLLRIVVFKGVPMGLQMVVISAAALTVMGIVNSYGSQVAAAYGIAAQLWTYIQMPALAIGAAVSSMAAQNVGAGRWDRIGRVAASGVGFNLVLTGALVALLWFFDRSILSLFLSSDSAAIDIAAHINSVASWSFVLFGITIVLFATVRATGAVMPPLIILVISVLVVRTGFAYFMRSVLGEEALWWSFPAGSITSLVLAAAYYRFGGWRTLHMIENRPAAGEPPDTGLGVPRQRANMAPETPTAEIRPDPGRLSVDVSARKPAPPRRTR</sequence>
<keyword evidence="6 8" id="KW-0472">Membrane</keyword>
<dbReference type="EMBL" id="JAMYPJ010000017">
    <property type="protein sequence ID" value="MER8934165.1"/>
    <property type="molecule type" value="Genomic_DNA"/>
</dbReference>
<feature type="transmembrane region" description="Helical" evidence="8">
    <location>
        <begin position="139"/>
        <end position="160"/>
    </location>
</feature>
<dbReference type="InterPro" id="IPR052031">
    <property type="entry name" value="Membrane_Transporter-Flippase"/>
</dbReference>
<dbReference type="PANTHER" id="PTHR43549:SF3">
    <property type="entry name" value="MULTIDRUG RESISTANCE PROTEIN YPNP-RELATED"/>
    <property type="match status" value="1"/>
</dbReference>
<feature type="transmembrane region" description="Helical" evidence="8">
    <location>
        <begin position="61"/>
        <end position="85"/>
    </location>
</feature>
<accession>A0ABV1YGB2</accession>
<dbReference type="CDD" id="cd13138">
    <property type="entry name" value="MATE_yoeA_like"/>
    <property type="match status" value="1"/>
</dbReference>
<evidence type="ECO:0000256" key="7">
    <source>
        <dbReference type="SAM" id="MobiDB-lite"/>
    </source>
</evidence>
<comment type="subcellular location">
    <subcellularLocation>
        <location evidence="1">Cell inner membrane</location>
        <topology evidence="1">Multi-pass membrane protein</topology>
    </subcellularLocation>
</comment>
<keyword evidence="5 8" id="KW-1133">Transmembrane helix</keyword>